<sequence length="350" mass="39251">MEPRLETELVLTTESREQLMCRPAIMGPPTRPAEASPAPSHPIPTTAIKAICRWTEQDDLTLIAVLRAEQQLNPTPTGGFKGSAWPAAAAALAGSEERTGSKTKDPIGCRSRYSSLKRSYLELKDLRGLAEARWDEEVQRVMLPEEVWANLLGNASDKGKNLSRWRHKRFPLYAQVGALIEGGSAAESRQPRQALAQAQAHVVPGPSISEKERVQYKQEERPGPWSPEMLAEENQDQDSNEEEEEEEEEHPGPNLFSAPHAAKRRRIATHHHHDDDLLLKHLKEIGDHLKTRPSPRIDAIRLLQKDRQLALPEMLRAIDCLGSLELAETYLALDSSKLRTTWIRSKIGNL</sequence>
<dbReference type="PANTHER" id="PTHR47072:SF4">
    <property type="entry name" value="MYB_SANT-LIKE DOMAIN-CONTAINING PROTEIN"/>
    <property type="match status" value="1"/>
</dbReference>
<accession>A0A2N5U3W0</accession>
<feature type="region of interest" description="Disordered" evidence="1">
    <location>
        <begin position="190"/>
        <end position="269"/>
    </location>
</feature>
<dbReference type="EMBL" id="PGCJ01000323">
    <property type="protein sequence ID" value="PLW32410.1"/>
    <property type="molecule type" value="Genomic_DNA"/>
</dbReference>
<protein>
    <recommendedName>
        <fullName evidence="2">Myb/SANT-like domain-containing protein</fullName>
    </recommendedName>
</protein>
<feature type="compositionally biased region" description="Low complexity" evidence="1">
    <location>
        <begin position="191"/>
        <end position="200"/>
    </location>
</feature>
<dbReference type="OrthoDB" id="2501437at2759"/>
<dbReference type="InterPro" id="IPR024752">
    <property type="entry name" value="Myb/SANT-like_dom"/>
</dbReference>
<dbReference type="AlphaFoldDB" id="A0A2N5U3W0"/>
<comment type="caution">
    <text evidence="4">The sequence shown here is derived from an EMBL/GenBank/DDBJ whole genome shotgun (WGS) entry which is preliminary data.</text>
</comment>
<organism evidence="4 5">
    <name type="scientific">Puccinia coronata f. sp. avenae</name>
    <dbReference type="NCBI Taxonomy" id="200324"/>
    <lineage>
        <taxon>Eukaryota</taxon>
        <taxon>Fungi</taxon>
        <taxon>Dikarya</taxon>
        <taxon>Basidiomycota</taxon>
        <taxon>Pucciniomycotina</taxon>
        <taxon>Pucciniomycetes</taxon>
        <taxon>Pucciniales</taxon>
        <taxon>Pucciniaceae</taxon>
        <taxon>Puccinia</taxon>
    </lineage>
</organism>
<feature type="domain" description="Myb/SANT-like" evidence="2">
    <location>
        <begin position="53"/>
        <end position="150"/>
    </location>
</feature>
<name>A0A2N5U3W0_9BASI</name>
<dbReference type="Proteomes" id="UP000235388">
    <property type="component" value="Unassembled WGS sequence"/>
</dbReference>
<dbReference type="PANTHER" id="PTHR47072">
    <property type="match status" value="1"/>
</dbReference>
<gene>
    <name evidence="4" type="ORF">PCANC_20214</name>
    <name evidence="3" type="ORF">PCANC_27497</name>
</gene>
<reference evidence="4 5" key="1">
    <citation type="submission" date="2017-11" db="EMBL/GenBank/DDBJ databases">
        <title>De novo assembly and phasing of dikaryotic genomes from two isolates of Puccinia coronata f. sp. avenae, the causal agent of oat crown rust.</title>
        <authorList>
            <person name="Miller M.E."/>
            <person name="Zhang Y."/>
            <person name="Omidvar V."/>
            <person name="Sperschneider J."/>
            <person name="Schwessinger B."/>
            <person name="Raley C."/>
            <person name="Palmer J.M."/>
            <person name="Garnica D."/>
            <person name="Upadhyaya N."/>
            <person name="Rathjen J."/>
            <person name="Taylor J.M."/>
            <person name="Park R.F."/>
            <person name="Dodds P.N."/>
            <person name="Hirsch C.D."/>
            <person name="Kianian S.F."/>
            <person name="Figueroa M."/>
        </authorList>
    </citation>
    <scope>NUCLEOTIDE SEQUENCE [LARGE SCALE GENOMIC DNA]</scope>
    <source>
        <strain evidence="4">12NC29</strain>
    </source>
</reference>
<feature type="compositionally biased region" description="Acidic residues" evidence="1">
    <location>
        <begin position="230"/>
        <end position="249"/>
    </location>
</feature>
<keyword evidence="5" id="KW-1185">Reference proteome</keyword>
<evidence type="ECO:0000259" key="2">
    <source>
        <dbReference type="Pfam" id="PF12776"/>
    </source>
</evidence>
<evidence type="ECO:0000313" key="3">
    <source>
        <dbReference type="EMBL" id="PLW26263.1"/>
    </source>
</evidence>
<dbReference type="EMBL" id="PGCJ01000554">
    <property type="protein sequence ID" value="PLW26263.1"/>
    <property type="molecule type" value="Genomic_DNA"/>
</dbReference>
<evidence type="ECO:0000256" key="1">
    <source>
        <dbReference type="SAM" id="MobiDB-lite"/>
    </source>
</evidence>
<evidence type="ECO:0000313" key="5">
    <source>
        <dbReference type="Proteomes" id="UP000235388"/>
    </source>
</evidence>
<evidence type="ECO:0000313" key="4">
    <source>
        <dbReference type="EMBL" id="PLW32410.1"/>
    </source>
</evidence>
<feature type="compositionally biased region" description="Basic and acidic residues" evidence="1">
    <location>
        <begin position="209"/>
        <end position="222"/>
    </location>
</feature>
<proteinExistence type="predicted"/>
<dbReference type="Pfam" id="PF12776">
    <property type="entry name" value="Myb_DNA-bind_3"/>
    <property type="match status" value="1"/>
</dbReference>